<dbReference type="STRING" id="1121322.SAMN02745136_03202"/>
<name>A0A1M6UV96_9FIRM</name>
<evidence type="ECO:0000256" key="1">
    <source>
        <dbReference type="SAM" id="Phobius"/>
    </source>
</evidence>
<keyword evidence="1" id="KW-1133">Transmembrane helix</keyword>
<reference evidence="2 3" key="1">
    <citation type="submission" date="2016-11" db="EMBL/GenBank/DDBJ databases">
        <authorList>
            <person name="Jaros S."/>
            <person name="Januszkiewicz K."/>
            <person name="Wedrychowicz H."/>
        </authorList>
    </citation>
    <scope>NUCLEOTIDE SEQUENCE [LARGE SCALE GENOMIC DNA]</scope>
    <source>
        <strain evidence="2 3">DSM 15929</strain>
    </source>
</reference>
<dbReference type="OrthoDB" id="2066444at2"/>
<accession>A0A1M6UV96</accession>
<keyword evidence="1" id="KW-0472">Membrane</keyword>
<dbReference type="AlphaFoldDB" id="A0A1M6UV96"/>
<dbReference type="Proteomes" id="UP000184386">
    <property type="component" value="Unassembled WGS sequence"/>
</dbReference>
<evidence type="ECO:0000313" key="3">
    <source>
        <dbReference type="Proteomes" id="UP000184386"/>
    </source>
</evidence>
<dbReference type="RefSeq" id="WP_073277722.1">
    <property type="nucleotide sequence ID" value="NZ_FRAC01000016.1"/>
</dbReference>
<keyword evidence="3" id="KW-1185">Reference proteome</keyword>
<feature type="transmembrane region" description="Helical" evidence="1">
    <location>
        <begin position="12"/>
        <end position="45"/>
    </location>
</feature>
<proteinExistence type="predicted"/>
<gene>
    <name evidence="2" type="ORF">SAMN02745136_03202</name>
</gene>
<protein>
    <submittedName>
        <fullName evidence="2">Uncharacterized protein</fullName>
    </submittedName>
</protein>
<keyword evidence="1" id="KW-0812">Transmembrane</keyword>
<evidence type="ECO:0000313" key="2">
    <source>
        <dbReference type="EMBL" id="SHK73160.1"/>
    </source>
</evidence>
<dbReference type="EMBL" id="FRAC01000016">
    <property type="protein sequence ID" value="SHK73160.1"/>
    <property type="molecule type" value="Genomic_DNA"/>
</dbReference>
<feature type="transmembrane region" description="Helical" evidence="1">
    <location>
        <begin position="51"/>
        <end position="70"/>
    </location>
</feature>
<sequence length="197" mass="22622">MSQDKKVKRKLFFNSAIGLLQIMAGGFFAFIFGITLLGCFFTMFGPKKTTTVGETLVILIIFVLFTYMLLRGFRRRRLNKIYYVYTQQLMKNSAFSIEQLAAALRMPLDSVRKDMEEMVKKELIDIDDNNYNQYYQDYEAEEPTYASDTKSNIRKPASEMISDEYFEVTCKNCGASSKVLKGSAVICEYCGSMLKSE</sequence>
<organism evidence="2 3">
    <name type="scientific">Anaerocolumna jejuensis DSM 15929</name>
    <dbReference type="NCBI Taxonomy" id="1121322"/>
    <lineage>
        <taxon>Bacteria</taxon>
        <taxon>Bacillati</taxon>
        <taxon>Bacillota</taxon>
        <taxon>Clostridia</taxon>
        <taxon>Lachnospirales</taxon>
        <taxon>Lachnospiraceae</taxon>
        <taxon>Anaerocolumna</taxon>
    </lineage>
</organism>